<gene>
    <name evidence="9" type="primary">Mal-B2</name>
    <name evidence="9" type="ORF">FJT64_004268</name>
</gene>
<keyword evidence="5" id="KW-0326">Glycosidase</keyword>
<evidence type="ECO:0000256" key="5">
    <source>
        <dbReference type="ARBA" id="ARBA00023295"/>
    </source>
</evidence>
<name>A0A6A4W5X4_AMPAM</name>
<dbReference type="SMART" id="SM00642">
    <property type="entry name" value="Aamy"/>
    <property type="match status" value="1"/>
</dbReference>
<organism evidence="9 10">
    <name type="scientific">Amphibalanus amphitrite</name>
    <name type="common">Striped barnacle</name>
    <name type="synonym">Balanus amphitrite</name>
    <dbReference type="NCBI Taxonomy" id="1232801"/>
    <lineage>
        <taxon>Eukaryota</taxon>
        <taxon>Metazoa</taxon>
        <taxon>Ecdysozoa</taxon>
        <taxon>Arthropoda</taxon>
        <taxon>Crustacea</taxon>
        <taxon>Multicrustacea</taxon>
        <taxon>Cirripedia</taxon>
        <taxon>Thoracica</taxon>
        <taxon>Thoracicalcarea</taxon>
        <taxon>Balanomorpha</taxon>
        <taxon>Balanoidea</taxon>
        <taxon>Balanidae</taxon>
        <taxon>Amphibalaninae</taxon>
        <taxon>Amphibalanus</taxon>
    </lineage>
</organism>
<accession>A0A6A4W5X4</accession>
<dbReference type="EMBL" id="VIIS01001435">
    <property type="protein sequence ID" value="KAF0298402.1"/>
    <property type="molecule type" value="Genomic_DNA"/>
</dbReference>
<sequence>MGADGGEPLQNGAGADDESMPPNEARALTAGEKPPELMEKTANGETEVDVEGVDSGAPEFCGLTKEELMRYANDPFWVRLRWVLLAVFWLIWLAMLVVAVVIVVLGPKCAPVQKLDWWQKDTIYQIYPRSFSDDSGDGVGDVAGIRTKLDYLKDLGVRSLWLSPIYKSPMRDFGYDISDFRAVDPLFGTMEDFDGLLADAKERDMHLIMDFVPNHSSDQHDWFQRSVRREDNYTDFYIWADGVGGGPPNGWQSVFGGSAWTYNAARGQYYYHQFLPQQPDLNFRNPNVVKEMDDVIRFWLDKGVDGFRLDALKHLFETEDLTATEPRLPNTTDSDWGAFNHTGVTTDLPETFDVLSGWRSICQEFEDKDGEHRRVTRGW</sequence>
<dbReference type="InterPro" id="IPR017853">
    <property type="entry name" value="GH"/>
</dbReference>
<dbReference type="InterPro" id="IPR031984">
    <property type="entry name" value="SLC3A2_N"/>
</dbReference>
<dbReference type="PANTHER" id="PTHR10357:SF179">
    <property type="entry name" value="NEUTRAL AND BASIC AMINO ACID TRANSPORT PROTEIN RBAT"/>
    <property type="match status" value="1"/>
</dbReference>
<dbReference type="Gene3D" id="3.90.400.10">
    <property type="entry name" value="Oligo-1,6-glucosidase, Domain 2"/>
    <property type="match status" value="1"/>
</dbReference>
<comment type="similarity">
    <text evidence="2">Belongs to the glycosyl hydrolase 13 family.</text>
</comment>
<dbReference type="FunFam" id="3.90.400.10:FF:000001">
    <property type="entry name" value="Maltase A3, isoform A"/>
    <property type="match status" value="1"/>
</dbReference>
<proteinExistence type="inferred from homology"/>
<evidence type="ECO:0000313" key="10">
    <source>
        <dbReference type="Proteomes" id="UP000440578"/>
    </source>
</evidence>
<dbReference type="GO" id="GO:0004558">
    <property type="term" value="F:alpha-1,4-glucosidase activity"/>
    <property type="evidence" value="ECO:0007669"/>
    <property type="project" value="UniProtKB-EC"/>
</dbReference>
<comment type="caution">
    <text evidence="9">The sequence shown here is derived from an EMBL/GenBank/DDBJ whole genome shotgun (WGS) entry which is preliminary data.</text>
</comment>
<keyword evidence="7" id="KW-1133">Transmembrane helix</keyword>
<dbReference type="Pfam" id="PF16028">
    <property type="entry name" value="SLC3A2_N"/>
    <property type="match status" value="1"/>
</dbReference>
<dbReference type="EC" id="3.2.1.20" evidence="3"/>
<evidence type="ECO:0000256" key="7">
    <source>
        <dbReference type="SAM" id="Phobius"/>
    </source>
</evidence>
<dbReference type="InterPro" id="IPR006047">
    <property type="entry name" value="GH13_cat_dom"/>
</dbReference>
<comment type="catalytic activity">
    <reaction evidence="1">
        <text>Hydrolysis of terminal, non-reducing (1-&gt;4)-linked alpha-D-glucose residues with release of alpha-D-glucose.</text>
        <dbReference type="EC" id="3.2.1.20"/>
    </reaction>
</comment>
<evidence type="ECO:0000256" key="2">
    <source>
        <dbReference type="ARBA" id="ARBA00008061"/>
    </source>
</evidence>
<evidence type="ECO:0000256" key="6">
    <source>
        <dbReference type="SAM" id="MobiDB-lite"/>
    </source>
</evidence>
<keyword evidence="5" id="KW-0378">Hydrolase</keyword>
<dbReference type="Pfam" id="PF00128">
    <property type="entry name" value="Alpha-amylase"/>
    <property type="match status" value="1"/>
</dbReference>
<dbReference type="Proteomes" id="UP000440578">
    <property type="component" value="Unassembled WGS sequence"/>
</dbReference>
<dbReference type="GO" id="GO:0005975">
    <property type="term" value="P:carbohydrate metabolic process"/>
    <property type="evidence" value="ECO:0007669"/>
    <property type="project" value="InterPro"/>
</dbReference>
<keyword evidence="4" id="KW-0325">Glycoprotein</keyword>
<evidence type="ECO:0000256" key="1">
    <source>
        <dbReference type="ARBA" id="ARBA00001657"/>
    </source>
</evidence>
<feature type="region of interest" description="Disordered" evidence="6">
    <location>
        <begin position="1"/>
        <end position="36"/>
    </location>
</feature>
<keyword evidence="7" id="KW-0472">Membrane</keyword>
<dbReference type="OrthoDB" id="1740265at2759"/>
<dbReference type="Gene3D" id="3.20.20.80">
    <property type="entry name" value="Glycosidases"/>
    <property type="match status" value="1"/>
</dbReference>
<dbReference type="PANTHER" id="PTHR10357">
    <property type="entry name" value="ALPHA-AMYLASE FAMILY MEMBER"/>
    <property type="match status" value="1"/>
</dbReference>
<evidence type="ECO:0000313" key="9">
    <source>
        <dbReference type="EMBL" id="KAF0298402.1"/>
    </source>
</evidence>
<feature type="domain" description="Glycosyl hydrolase family 13 catalytic" evidence="8">
    <location>
        <begin position="125"/>
        <end position="379"/>
    </location>
</feature>
<feature type="transmembrane region" description="Helical" evidence="7">
    <location>
        <begin position="82"/>
        <end position="105"/>
    </location>
</feature>
<keyword evidence="7" id="KW-0812">Transmembrane</keyword>
<dbReference type="InterPro" id="IPR045857">
    <property type="entry name" value="O16G_dom_2"/>
</dbReference>
<reference evidence="9 10" key="1">
    <citation type="submission" date="2019-07" db="EMBL/GenBank/DDBJ databases">
        <title>Draft genome assembly of a fouling barnacle, Amphibalanus amphitrite (Darwin, 1854): The first reference genome for Thecostraca.</title>
        <authorList>
            <person name="Kim W."/>
        </authorList>
    </citation>
    <scope>NUCLEOTIDE SEQUENCE [LARGE SCALE GENOMIC DNA]</scope>
    <source>
        <strain evidence="9">SNU_AA5</strain>
        <tissue evidence="9">Soma without cirri and trophi</tissue>
    </source>
</reference>
<evidence type="ECO:0000256" key="3">
    <source>
        <dbReference type="ARBA" id="ARBA00012741"/>
    </source>
</evidence>
<keyword evidence="10" id="KW-1185">Reference proteome</keyword>
<dbReference type="SUPFAM" id="SSF51445">
    <property type="entry name" value="(Trans)glycosidases"/>
    <property type="match status" value="1"/>
</dbReference>
<protein>
    <recommendedName>
        <fullName evidence="3">alpha-glucosidase</fullName>
        <ecNumber evidence="3">3.2.1.20</ecNumber>
    </recommendedName>
</protein>
<dbReference type="AlphaFoldDB" id="A0A6A4W5X4"/>
<evidence type="ECO:0000256" key="4">
    <source>
        <dbReference type="ARBA" id="ARBA00023180"/>
    </source>
</evidence>
<evidence type="ECO:0000259" key="8">
    <source>
        <dbReference type="SMART" id="SM00642"/>
    </source>
</evidence>